<sequence>MNNRRSPEQQPVPHRRTGEADAGHGPISRVASRVASGLVPGLVPGALAAVGTAAAVVAATAVAAVAETRAFVLHEVTVPVLAPGTLGDGREAFTILHISDLHMLAGQRAKQDWVAGLDALEPDLVVNTGDNLGEAEAVPGVLRALGPLLRRPGVFVFGSNDYYAPHPVNPVNYLLGKRNKPSDVELPWRGMRAAFVEHGWEDATHRRVDFATGGVKLAVGGVDDPHLDRDDYARLGGAPNVEADLAIGLSHSPEPRVLDEFAADGYQLTMSGHTHGGQLCLPGGRAIVTNCGIDRSRVAGLSRWSERMWLHVTNGLGTSKYVPFRTFCRPSATLVRVVERPA</sequence>
<name>A0A9X2AZK1_9CORY</name>
<feature type="region of interest" description="Disordered" evidence="1">
    <location>
        <begin position="1"/>
        <end position="25"/>
    </location>
</feature>
<dbReference type="GO" id="GO:0009245">
    <property type="term" value="P:lipid A biosynthetic process"/>
    <property type="evidence" value="ECO:0007669"/>
    <property type="project" value="TreeGrafter"/>
</dbReference>
<proteinExistence type="predicted"/>
<dbReference type="InterPro" id="IPR029052">
    <property type="entry name" value="Metallo-depent_PP-like"/>
</dbReference>
<dbReference type="PANTHER" id="PTHR31302:SF20">
    <property type="entry name" value="CONSERVED PROTEIN"/>
    <property type="match status" value="1"/>
</dbReference>
<dbReference type="Gene3D" id="3.60.21.10">
    <property type="match status" value="1"/>
</dbReference>
<dbReference type="RefSeq" id="WP_244804644.1">
    <property type="nucleotide sequence ID" value="NZ_JALIEA010000013.1"/>
</dbReference>
<dbReference type="SUPFAM" id="SSF56300">
    <property type="entry name" value="Metallo-dependent phosphatases"/>
    <property type="match status" value="1"/>
</dbReference>
<dbReference type="Pfam" id="PF00149">
    <property type="entry name" value="Metallophos"/>
    <property type="match status" value="1"/>
</dbReference>
<evidence type="ECO:0000313" key="3">
    <source>
        <dbReference type="EMBL" id="MCJ7858913.1"/>
    </source>
</evidence>
<dbReference type="GO" id="GO:0016020">
    <property type="term" value="C:membrane"/>
    <property type="evidence" value="ECO:0007669"/>
    <property type="project" value="GOC"/>
</dbReference>
<accession>A0A9X2AZK1</accession>
<evidence type="ECO:0000259" key="2">
    <source>
        <dbReference type="Pfam" id="PF00149"/>
    </source>
</evidence>
<evidence type="ECO:0000256" key="1">
    <source>
        <dbReference type="SAM" id="MobiDB-lite"/>
    </source>
</evidence>
<gene>
    <name evidence="3" type="ORF">MUN33_09340</name>
</gene>
<feature type="domain" description="Calcineurin-like phosphoesterase" evidence="2">
    <location>
        <begin position="93"/>
        <end position="276"/>
    </location>
</feature>
<dbReference type="GO" id="GO:0008758">
    <property type="term" value="F:UDP-2,3-diacylglucosamine hydrolase activity"/>
    <property type="evidence" value="ECO:0007669"/>
    <property type="project" value="TreeGrafter"/>
</dbReference>
<evidence type="ECO:0000313" key="4">
    <source>
        <dbReference type="Proteomes" id="UP001139207"/>
    </source>
</evidence>
<dbReference type="EMBL" id="JALIEA010000013">
    <property type="protein sequence ID" value="MCJ7858913.1"/>
    <property type="molecule type" value="Genomic_DNA"/>
</dbReference>
<reference evidence="3" key="1">
    <citation type="submission" date="2022-04" db="EMBL/GenBank/DDBJ databases">
        <title>Corynebacterium kalidii LD5P10.</title>
        <authorList>
            <person name="Sun J.Q."/>
        </authorList>
    </citation>
    <scope>NUCLEOTIDE SEQUENCE</scope>
    <source>
        <strain evidence="3">LD5P10</strain>
    </source>
</reference>
<dbReference type="InterPro" id="IPR004843">
    <property type="entry name" value="Calcineurin-like_PHP"/>
</dbReference>
<dbReference type="Proteomes" id="UP001139207">
    <property type="component" value="Unassembled WGS sequence"/>
</dbReference>
<dbReference type="PANTHER" id="PTHR31302">
    <property type="entry name" value="TRANSMEMBRANE PROTEIN WITH METALLOPHOSPHOESTERASE DOMAIN-RELATED"/>
    <property type="match status" value="1"/>
</dbReference>
<dbReference type="InterPro" id="IPR051158">
    <property type="entry name" value="Metallophosphoesterase_sf"/>
</dbReference>
<protein>
    <submittedName>
        <fullName evidence="3">Metallophosphoesterase</fullName>
    </submittedName>
</protein>
<organism evidence="3 4">
    <name type="scientific">Corynebacterium kalidii</name>
    <dbReference type="NCBI Taxonomy" id="2931982"/>
    <lineage>
        <taxon>Bacteria</taxon>
        <taxon>Bacillati</taxon>
        <taxon>Actinomycetota</taxon>
        <taxon>Actinomycetes</taxon>
        <taxon>Mycobacteriales</taxon>
        <taxon>Corynebacteriaceae</taxon>
        <taxon>Corynebacterium</taxon>
    </lineage>
</organism>
<comment type="caution">
    <text evidence="3">The sequence shown here is derived from an EMBL/GenBank/DDBJ whole genome shotgun (WGS) entry which is preliminary data.</text>
</comment>
<keyword evidence="4" id="KW-1185">Reference proteome</keyword>
<dbReference type="AlphaFoldDB" id="A0A9X2AZK1"/>